<gene>
    <name evidence="1" type="ORF">DVH24_042672</name>
</gene>
<name>A0A498I1P0_MALDO</name>
<dbReference type="EMBL" id="RDQH01000341">
    <property type="protein sequence ID" value="RXH75885.1"/>
    <property type="molecule type" value="Genomic_DNA"/>
</dbReference>
<comment type="caution">
    <text evidence="1">The sequence shown here is derived from an EMBL/GenBank/DDBJ whole genome shotgun (WGS) entry which is preliminary data.</text>
</comment>
<dbReference type="Proteomes" id="UP000290289">
    <property type="component" value="Chromosome 15"/>
</dbReference>
<proteinExistence type="predicted"/>
<dbReference type="AlphaFoldDB" id="A0A498I1P0"/>
<keyword evidence="2" id="KW-1185">Reference proteome</keyword>
<protein>
    <submittedName>
        <fullName evidence="1">Uncharacterized protein</fullName>
    </submittedName>
</protein>
<accession>A0A498I1P0</accession>
<evidence type="ECO:0000313" key="2">
    <source>
        <dbReference type="Proteomes" id="UP000290289"/>
    </source>
</evidence>
<sequence>ILSALFLLHKLSRRESEQLPQPQTPIHTKVISILIYSKNKNYDLHASICYGLGESVVS</sequence>
<organism evidence="1 2">
    <name type="scientific">Malus domestica</name>
    <name type="common">Apple</name>
    <name type="synonym">Pyrus malus</name>
    <dbReference type="NCBI Taxonomy" id="3750"/>
    <lineage>
        <taxon>Eukaryota</taxon>
        <taxon>Viridiplantae</taxon>
        <taxon>Streptophyta</taxon>
        <taxon>Embryophyta</taxon>
        <taxon>Tracheophyta</taxon>
        <taxon>Spermatophyta</taxon>
        <taxon>Magnoliopsida</taxon>
        <taxon>eudicotyledons</taxon>
        <taxon>Gunneridae</taxon>
        <taxon>Pentapetalae</taxon>
        <taxon>rosids</taxon>
        <taxon>fabids</taxon>
        <taxon>Rosales</taxon>
        <taxon>Rosaceae</taxon>
        <taxon>Amygdaloideae</taxon>
        <taxon>Maleae</taxon>
        <taxon>Malus</taxon>
    </lineage>
</organism>
<reference evidence="1 2" key="1">
    <citation type="submission" date="2018-10" db="EMBL/GenBank/DDBJ databases">
        <title>A high-quality apple genome assembly.</title>
        <authorList>
            <person name="Hu J."/>
        </authorList>
    </citation>
    <scope>NUCLEOTIDE SEQUENCE [LARGE SCALE GENOMIC DNA]</scope>
    <source>
        <strain evidence="2">cv. HFTH1</strain>
        <tissue evidence="1">Young leaf</tissue>
    </source>
</reference>
<evidence type="ECO:0000313" key="1">
    <source>
        <dbReference type="EMBL" id="RXH75885.1"/>
    </source>
</evidence>
<feature type="non-terminal residue" evidence="1">
    <location>
        <position position="1"/>
    </location>
</feature>